<gene>
    <name evidence="1" type="ORF">SAMN05421748_1157</name>
</gene>
<name>A0A285J1R7_9ACTN</name>
<keyword evidence="1" id="KW-0808">Transferase</keyword>
<dbReference type="EMBL" id="OBDY01000015">
    <property type="protein sequence ID" value="SNY54152.1"/>
    <property type="molecule type" value="Genomic_DNA"/>
</dbReference>
<accession>A0A285J1R7</accession>
<organism evidence="1 2">
    <name type="scientific">Paractinoplanes atraurantiacus</name>
    <dbReference type="NCBI Taxonomy" id="1036182"/>
    <lineage>
        <taxon>Bacteria</taxon>
        <taxon>Bacillati</taxon>
        <taxon>Actinomycetota</taxon>
        <taxon>Actinomycetes</taxon>
        <taxon>Micromonosporales</taxon>
        <taxon>Micromonosporaceae</taxon>
        <taxon>Paractinoplanes</taxon>
    </lineage>
</organism>
<dbReference type="PANTHER" id="PTHR34822:SF1">
    <property type="entry name" value="GRPB FAMILY PROTEIN"/>
    <property type="match status" value="1"/>
</dbReference>
<protein>
    <submittedName>
        <fullName evidence="1">GrpB domain, predicted nucleotidyltransferase, UPF0157 family</fullName>
    </submittedName>
</protein>
<evidence type="ECO:0000313" key="1">
    <source>
        <dbReference type="EMBL" id="SNY54152.1"/>
    </source>
</evidence>
<dbReference type="Pfam" id="PF04229">
    <property type="entry name" value="GrpB"/>
    <property type="match status" value="1"/>
</dbReference>
<keyword evidence="2" id="KW-1185">Reference proteome</keyword>
<dbReference type="Proteomes" id="UP000219612">
    <property type="component" value="Unassembled WGS sequence"/>
</dbReference>
<proteinExistence type="predicted"/>
<dbReference type="InterPro" id="IPR007344">
    <property type="entry name" value="GrpB/CoaE"/>
</dbReference>
<dbReference type="Gene3D" id="3.30.460.10">
    <property type="entry name" value="Beta Polymerase, domain 2"/>
    <property type="match status" value="1"/>
</dbReference>
<sequence length="180" mass="20416">MVRQGGGMTDERIHLEDYDPAWAERFELEAKALRDVLGEHVVGGVHHVGSTAVPGLTAKPIIDIMVGVRNLESSRVCIELVAGLDYLYAPYREDVMHWFCKPDPARRTHHLHLVPAGSRRYTDVLAFRDYLRAHPEAARRYEELKVELAARHSEDRDAYTEGKSAMVAAITDDARRWLSL</sequence>
<dbReference type="PANTHER" id="PTHR34822">
    <property type="entry name" value="GRPB DOMAIN PROTEIN (AFU_ORTHOLOGUE AFUA_1G01530)"/>
    <property type="match status" value="1"/>
</dbReference>
<dbReference type="GO" id="GO:0016740">
    <property type="term" value="F:transferase activity"/>
    <property type="evidence" value="ECO:0007669"/>
    <property type="project" value="UniProtKB-KW"/>
</dbReference>
<dbReference type="SUPFAM" id="SSF81301">
    <property type="entry name" value="Nucleotidyltransferase"/>
    <property type="match status" value="1"/>
</dbReference>
<dbReference type="InterPro" id="IPR043519">
    <property type="entry name" value="NT_sf"/>
</dbReference>
<evidence type="ECO:0000313" key="2">
    <source>
        <dbReference type="Proteomes" id="UP000219612"/>
    </source>
</evidence>
<reference evidence="1 2" key="1">
    <citation type="submission" date="2017-09" db="EMBL/GenBank/DDBJ databases">
        <authorList>
            <person name="Ehlers B."/>
            <person name="Leendertz F.H."/>
        </authorList>
    </citation>
    <scope>NUCLEOTIDE SEQUENCE [LARGE SCALE GENOMIC DNA]</scope>
    <source>
        <strain evidence="1 2">CGMCC 4.6857</strain>
    </source>
</reference>
<dbReference type="AlphaFoldDB" id="A0A285J1R7"/>